<dbReference type="Proteomes" id="UP001501777">
    <property type="component" value="Unassembled WGS sequence"/>
</dbReference>
<keyword evidence="2" id="KW-1185">Reference proteome</keyword>
<protein>
    <submittedName>
        <fullName evidence="1">Uncharacterized protein</fullName>
    </submittedName>
</protein>
<reference evidence="2" key="1">
    <citation type="journal article" date="2019" name="Int. J. Syst. Evol. Microbiol.">
        <title>The Global Catalogue of Microorganisms (GCM) 10K type strain sequencing project: providing services to taxonomists for standard genome sequencing and annotation.</title>
        <authorList>
            <consortium name="The Broad Institute Genomics Platform"/>
            <consortium name="The Broad Institute Genome Sequencing Center for Infectious Disease"/>
            <person name="Wu L."/>
            <person name="Ma J."/>
        </authorList>
    </citation>
    <scope>NUCLEOTIDE SEQUENCE [LARGE SCALE GENOMIC DNA]</scope>
    <source>
        <strain evidence="2">JCM 4395</strain>
    </source>
</reference>
<sequence length="64" mass="6445">MVAEMVAAGVVVGFAVGVEAEETTTLWVPAVALLNAQTTVTVKVPGLTFDQAADCRAAVPESAA</sequence>
<name>A0ABP5Y5M0_STRLO</name>
<comment type="caution">
    <text evidence="1">The sequence shown here is derived from an EMBL/GenBank/DDBJ whole genome shotgun (WGS) entry which is preliminary data.</text>
</comment>
<accession>A0ABP5Y5M0</accession>
<dbReference type="EMBL" id="BAAASG010000002">
    <property type="protein sequence ID" value="GAA2474222.1"/>
    <property type="molecule type" value="Genomic_DNA"/>
</dbReference>
<evidence type="ECO:0000313" key="2">
    <source>
        <dbReference type="Proteomes" id="UP001501777"/>
    </source>
</evidence>
<evidence type="ECO:0000313" key="1">
    <source>
        <dbReference type="EMBL" id="GAA2474222.1"/>
    </source>
</evidence>
<proteinExistence type="predicted"/>
<gene>
    <name evidence="1" type="ORF">GCM10010276_06740</name>
</gene>
<organism evidence="1 2">
    <name type="scientific">Streptomyces longisporus</name>
    <dbReference type="NCBI Taxonomy" id="1948"/>
    <lineage>
        <taxon>Bacteria</taxon>
        <taxon>Bacillati</taxon>
        <taxon>Actinomycetota</taxon>
        <taxon>Actinomycetes</taxon>
        <taxon>Kitasatosporales</taxon>
        <taxon>Streptomycetaceae</taxon>
        <taxon>Streptomyces</taxon>
    </lineage>
</organism>